<accession>A0ABY0YDR5</accession>
<gene>
    <name evidence="1" type="ORF">SAMN05216205_5140</name>
</gene>
<comment type="caution">
    <text evidence="1">The sequence shown here is derived from an EMBL/GenBank/DDBJ whole genome shotgun (WGS) entry which is preliminary data.</text>
</comment>
<proteinExistence type="predicted"/>
<dbReference type="Proteomes" id="UP000199665">
    <property type="component" value="Unassembled WGS sequence"/>
</dbReference>
<organism evidence="1 2">
    <name type="scientific">Pseudomonas mohnii</name>
    <dbReference type="NCBI Taxonomy" id="395600"/>
    <lineage>
        <taxon>Bacteria</taxon>
        <taxon>Pseudomonadati</taxon>
        <taxon>Pseudomonadota</taxon>
        <taxon>Gammaproteobacteria</taxon>
        <taxon>Pseudomonadales</taxon>
        <taxon>Pseudomonadaceae</taxon>
        <taxon>Pseudomonas</taxon>
    </lineage>
</organism>
<sequence>MAISLNSVFIQPSAAELSKTAQPLTKTSLSEDLQKTAVNLNPAAVYHPSDDAQTISPTMEVIETWIGRSQAADFPQIAEQHKNAHESLKLAFEDFKSALSYAFPDLANKKFGFTVEADGNLKVLNPANELSASDMDQLNSLLNASSSLKMAANGYRDTSIELVAADAGWGGSHLGKYNLTKDNFANTIDMAALFLPKGNAPSAEAIDGYFSHQLWRKGELGTPQTDAAIVAARDAKRINEKV</sequence>
<keyword evidence="2" id="KW-1185">Reference proteome</keyword>
<dbReference type="EMBL" id="FNRV01000001">
    <property type="protein sequence ID" value="SED40508.1"/>
    <property type="molecule type" value="Genomic_DNA"/>
</dbReference>
<protein>
    <submittedName>
        <fullName evidence="1">Uncharacterized protein</fullName>
    </submittedName>
</protein>
<evidence type="ECO:0000313" key="1">
    <source>
        <dbReference type="EMBL" id="SED40508.1"/>
    </source>
</evidence>
<reference evidence="1 2" key="1">
    <citation type="submission" date="2016-10" db="EMBL/GenBank/DDBJ databases">
        <authorList>
            <person name="Varghese N."/>
            <person name="Submissions S."/>
        </authorList>
    </citation>
    <scope>NUCLEOTIDE SEQUENCE [LARGE SCALE GENOMIC DNA]</scope>
    <source>
        <strain evidence="1 2">DSM 18327</strain>
    </source>
</reference>
<evidence type="ECO:0000313" key="2">
    <source>
        <dbReference type="Proteomes" id="UP000199665"/>
    </source>
</evidence>
<name>A0ABY0YDR5_9PSED</name>